<dbReference type="Gramene" id="TraesCS7B03G1331500.1">
    <property type="protein sequence ID" value="TraesCS7B03G1331500.1.CDS"/>
    <property type="gene ID" value="TraesCS7B03G1331500"/>
</dbReference>
<evidence type="ECO:0000259" key="2">
    <source>
        <dbReference type="Pfam" id="PF23635"/>
    </source>
</evidence>
<evidence type="ECO:0000259" key="1">
    <source>
        <dbReference type="Pfam" id="PF00646"/>
    </source>
</evidence>
<feature type="domain" description="F-box protein AT5G49610-like beta-propeller" evidence="2">
    <location>
        <begin position="104"/>
        <end position="366"/>
    </location>
</feature>
<keyword evidence="4" id="KW-1185">Reference proteome</keyword>
<evidence type="ECO:0000313" key="3">
    <source>
        <dbReference type="EnsemblPlants" id="TraesCS7B02G494400.1"/>
    </source>
</evidence>
<dbReference type="OrthoDB" id="625245at2759"/>
<dbReference type="SUPFAM" id="SSF81383">
    <property type="entry name" value="F-box domain"/>
    <property type="match status" value="1"/>
</dbReference>
<sequence length="384" mass="43769">MIHRRGCSPAVVLEDDDMLGEILLRLPPWPSSLPRASAVCKRWRGLLTDARFFCRFCAHHREPPFLGIFHQCDQLNFTPILPAPDRIPPGRLDLRVCNFGGRLLGCRHGRVHILNLWRTEILVCDPFAACQHRVPIPPEFKWGYINGAVLCTARDQGHVHRGCYSTPFKVVLLLMRGMDGRPLAFVYSSETDTWGGLISTEVRYQDCFSASNSILVGNVLYWSFQYAKEGILGFDLERQILDVLEGPPECGMYHSHSHQIIQAEDGAVGLAMLCHHYRNIQMWQRKVNCHGVATWVRWKTIEMHKILGLPPQVDGKKASLDYNIHGHVEDTDVIFLYVKGSVYMVQLKSMQSRKLCEAPDSSTYYHSFKCFYAPGDYSSLVHLL</sequence>
<reference evidence="3" key="1">
    <citation type="submission" date="2018-08" db="EMBL/GenBank/DDBJ databases">
        <authorList>
            <person name="Rossello M."/>
        </authorList>
    </citation>
    <scope>NUCLEOTIDE SEQUENCE [LARGE SCALE GENOMIC DNA]</scope>
    <source>
        <strain evidence="3">cv. Chinese Spring</strain>
    </source>
</reference>
<proteinExistence type="predicted"/>
<dbReference type="Gramene" id="TraesCS7B02G494400.1">
    <property type="protein sequence ID" value="TraesCS7B02G494400.1"/>
    <property type="gene ID" value="TraesCS7B02G494400"/>
</dbReference>
<dbReference type="InterPro" id="IPR036047">
    <property type="entry name" value="F-box-like_dom_sf"/>
</dbReference>
<dbReference type="Gene3D" id="1.20.1280.50">
    <property type="match status" value="1"/>
</dbReference>
<reference evidence="3" key="2">
    <citation type="submission" date="2018-10" db="UniProtKB">
        <authorList>
            <consortium name="EnsemblPlants"/>
        </authorList>
    </citation>
    <scope>IDENTIFICATION</scope>
</reference>
<dbReference type="EnsemblPlants" id="TraesCS7B02G494400.1">
    <property type="protein sequence ID" value="TraesCS7B02G494400.1"/>
    <property type="gene ID" value="TraesCS7B02G494400"/>
</dbReference>
<dbReference type="Pfam" id="PF23635">
    <property type="entry name" value="Beta-prop_AT5G49610-like"/>
    <property type="match status" value="1"/>
</dbReference>
<accession>A0A3B6SQR6</accession>
<dbReference type="STRING" id="4565.A0A3B6SQR6"/>
<dbReference type="InterPro" id="IPR056594">
    <property type="entry name" value="AT5G49610-like_b-prop"/>
</dbReference>
<dbReference type="PANTHER" id="PTHR32133:SF266">
    <property type="entry name" value="F-BOX DOMAIN-CONTAINING PROTEIN"/>
    <property type="match status" value="1"/>
</dbReference>
<dbReference type="OMA" id="CASREPG"/>
<dbReference type="Pfam" id="PF00646">
    <property type="entry name" value="F-box"/>
    <property type="match status" value="1"/>
</dbReference>
<dbReference type="AlphaFoldDB" id="A0A3B6SQR6"/>
<organism evidence="3">
    <name type="scientific">Triticum aestivum</name>
    <name type="common">Wheat</name>
    <dbReference type="NCBI Taxonomy" id="4565"/>
    <lineage>
        <taxon>Eukaryota</taxon>
        <taxon>Viridiplantae</taxon>
        <taxon>Streptophyta</taxon>
        <taxon>Embryophyta</taxon>
        <taxon>Tracheophyta</taxon>
        <taxon>Spermatophyta</taxon>
        <taxon>Magnoliopsida</taxon>
        <taxon>Liliopsida</taxon>
        <taxon>Poales</taxon>
        <taxon>Poaceae</taxon>
        <taxon>BOP clade</taxon>
        <taxon>Pooideae</taxon>
        <taxon>Triticodae</taxon>
        <taxon>Triticeae</taxon>
        <taxon>Triticinae</taxon>
        <taxon>Triticum</taxon>
    </lineage>
</organism>
<dbReference type="InterPro" id="IPR001810">
    <property type="entry name" value="F-box_dom"/>
</dbReference>
<dbReference type="PANTHER" id="PTHR32133">
    <property type="entry name" value="OS07G0120400 PROTEIN"/>
    <property type="match status" value="1"/>
</dbReference>
<name>A0A3B6SQR6_WHEAT</name>
<dbReference type="Proteomes" id="UP000019116">
    <property type="component" value="Chromosome 7B"/>
</dbReference>
<protein>
    <submittedName>
        <fullName evidence="3">Uncharacterized protein</fullName>
    </submittedName>
</protein>
<feature type="domain" description="F-box" evidence="1">
    <location>
        <begin position="16"/>
        <end position="54"/>
    </location>
</feature>
<evidence type="ECO:0000313" key="4">
    <source>
        <dbReference type="Proteomes" id="UP000019116"/>
    </source>
</evidence>